<dbReference type="InterPro" id="IPR036938">
    <property type="entry name" value="PAP2/HPO_sf"/>
</dbReference>
<comment type="caution">
    <text evidence="2">The sequence shown here is derived from an EMBL/GenBank/DDBJ whole genome shotgun (WGS) entry which is preliminary data.</text>
</comment>
<dbReference type="PANTHER" id="PTHR34599:SF1">
    <property type="entry name" value="PHOSPHATIDIC ACID PHOSPHATASE TYPE 2_HALOPEROXIDASE DOMAIN-CONTAINING PROTEIN"/>
    <property type="match status" value="1"/>
</dbReference>
<organism evidence="2 3">
    <name type="scientific">Lysobacter niastensis</name>
    <dbReference type="NCBI Taxonomy" id="380629"/>
    <lineage>
        <taxon>Bacteria</taxon>
        <taxon>Pseudomonadati</taxon>
        <taxon>Pseudomonadota</taxon>
        <taxon>Gammaproteobacteria</taxon>
        <taxon>Lysobacterales</taxon>
        <taxon>Lysobacteraceae</taxon>
        <taxon>Lysobacter</taxon>
    </lineage>
</organism>
<name>A0ABU1WF51_9GAMM</name>
<sequence>MKVRSAHIPRSVSRRWLLAGAVALALPGPALADAVTDWNAITNQLVGSAGGPPQQFRIFAIAQIAVHDALNSIDPRYRTYTSVGAANPNASPEAAVARATADVLLATLPASQAAAINLAYSNYLLTLPSCPVAAPTCITDGEAAGSAAADAILDMRTLDGSETPHVPYTLAPGVGVYQPTPPTPAPPAPFPQFGGWGDVKTFSLSNGRQFASGRTDFFNIKGKTYTADYDEVKELGSNAVRSAAPDSEESLIARFWSGGGGNWNAVLRAAASPIDLDLWERARLFALTNIAVHDAVVVTFGVKYRNNFWRPYTAIHWADDGNPDTEPDPDWTPYVVTPPYPDYPCGLPSVVGAGTEILREFFDTDEVPFTFTATGLPPSVTRTYTSLSQAAADSASARVYSGIHFRTGCEIGVRQSQKVAQFVFRHELKPR</sequence>
<dbReference type="SUPFAM" id="SSF48317">
    <property type="entry name" value="Acid phosphatase/Vanadium-dependent haloperoxidase"/>
    <property type="match status" value="1"/>
</dbReference>
<protein>
    <recommendedName>
        <fullName evidence="4">Vanadium-dependent haloperoxidase</fullName>
    </recommendedName>
</protein>
<keyword evidence="3" id="KW-1185">Reference proteome</keyword>
<feature type="signal peptide" evidence="1">
    <location>
        <begin position="1"/>
        <end position="32"/>
    </location>
</feature>
<gene>
    <name evidence="2" type="ORF">J2X06_003232</name>
</gene>
<dbReference type="Gene3D" id="1.10.606.20">
    <property type="match status" value="1"/>
</dbReference>
<feature type="chain" id="PRO_5047179244" description="Vanadium-dependent haloperoxidase" evidence="1">
    <location>
        <begin position="33"/>
        <end position="431"/>
    </location>
</feature>
<proteinExistence type="predicted"/>
<accession>A0ABU1WF51</accession>
<dbReference type="InterPro" id="IPR052559">
    <property type="entry name" value="V-haloperoxidase"/>
</dbReference>
<reference evidence="2 3" key="1">
    <citation type="submission" date="2023-07" db="EMBL/GenBank/DDBJ databases">
        <title>Sorghum-associated microbial communities from plants grown in Nebraska, USA.</title>
        <authorList>
            <person name="Schachtman D."/>
        </authorList>
    </citation>
    <scope>NUCLEOTIDE SEQUENCE [LARGE SCALE GENOMIC DNA]</scope>
    <source>
        <strain evidence="2 3">BE198</strain>
    </source>
</reference>
<evidence type="ECO:0000313" key="2">
    <source>
        <dbReference type="EMBL" id="MDR7136014.1"/>
    </source>
</evidence>
<keyword evidence="1" id="KW-0732">Signal</keyword>
<dbReference type="CDD" id="cd03398">
    <property type="entry name" value="PAP2_haloperoxidase"/>
    <property type="match status" value="1"/>
</dbReference>
<evidence type="ECO:0000313" key="3">
    <source>
        <dbReference type="Proteomes" id="UP001251524"/>
    </source>
</evidence>
<evidence type="ECO:0008006" key="4">
    <source>
        <dbReference type="Google" id="ProtNLM"/>
    </source>
</evidence>
<dbReference type="EMBL" id="JAVDVY010000003">
    <property type="protein sequence ID" value="MDR7136014.1"/>
    <property type="molecule type" value="Genomic_DNA"/>
</dbReference>
<dbReference type="PANTHER" id="PTHR34599">
    <property type="entry name" value="PEROXIDASE-RELATED"/>
    <property type="match status" value="1"/>
</dbReference>
<dbReference type="RefSeq" id="WP_310064145.1">
    <property type="nucleotide sequence ID" value="NZ_JAVDVY010000003.1"/>
</dbReference>
<dbReference type="Proteomes" id="UP001251524">
    <property type="component" value="Unassembled WGS sequence"/>
</dbReference>
<evidence type="ECO:0000256" key="1">
    <source>
        <dbReference type="SAM" id="SignalP"/>
    </source>
</evidence>